<dbReference type="Ensembl" id="ENSPLAT00000015099.1">
    <property type="protein sequence ID" value="ENSPLAP00000001235.1"/>
    <property type="gene ID" value="ENSPLAG00000002225.1"/>
</dbReference>
<dbReference type="InterPro" id="IPR041373">
    <property type="entry name" value="RT_RNaseH"/>
</dbReference>
<keyword evidence="8" id="KW-0255">Endonuclease</keyword>
<evidence type="ECO:0000256" key="14">
    <source>
        <dbReference type="ARBA" id="ARBA00023157"/>
    </source>
</evidence>
<dbReference type="SUPFAM" id="SSF56672">
    <property type="entry name" value="DNA/RNA polymerases"/>
    <property type="match status" value="1"/>
</dbReference>
<evidence type="ECO:0000256" key="12">
    <source>
        <dbReference type="ARBA" id="ARBA00023040"/>
    </source>
</evidence>
<dbReference type="Gene3D" id="3.10.20.370">
    <property type="match status" value="1"/>
</dbReference>
<feature type="transmembrane region" description="Helical" evidence="18">
    <location>
        <begin position="271"/>
        <end position="291"/>
    </location>
</feature>
<feature type="transmembrane region" description="Helical" evidence="18">
    <location>
        <begin position="22"/>
        <end position="49"/>
    </location>
</feature>
<feature type="transmembrane region" description="Helical" evidence="18">
    <location>
        <begin position="231"/>
        <end position="251"/>
    </location>
</feature>
<evidence type="ECO:0000259" key="19">
    <source>
        <dbReference type="PROSITE" id="PS50262"/>
    </source>
</evidence>
<evidence type="ECO:0000256" key="10">
    <source>
        <dbReference type="ARBA" id="ARBA00022918"/>
    </source>
</evidence>
<dbReference type="GeneTree" id="ENSGT00950000182934"/>
<dbReference type="AlphaFoldDB" id="A0A3B3TJ27"/>
<dbReference type="SUPFAM" id="SSF81321">
    <property type="entry name" value="Family A G protein-coupled receptor-like"/>
    <property type="match status" value="1"/>
</dbReference>
<evidence type="ECO:0000256" key="3">
    <source>
        <dbReference type="ARBA" id="ARBA00022610"/>
    </source>
</evidence>
<comment type="subcellular location">
    <subcellularLocation>
        <location evidence="1">Cell membrane</location>
        <topology evidence="1">Multi-pass membrane protein</topology>
    </subcellularLocation>
</comment>
<keyword evidence="10" id="KW-0695">RNA-directed DNA polymerase</keyword>
<keyword evidence="14" id="KW-1015">Disulfide bond</keyword>
<dbReference type="InterPro" id="IPR000276">
    <property type="entry name" value="GPCR_Rhodpsn"/>
</dbReference>
<evidence type="ECO:0000313" key="21">
    <source>
        <dbReference type="Proteomes" id="UP000261500"/>
    </source>
</evidence>
<keyword evidence="16 17" id="KW-0807">Transducer</keyword>
<keyword evidence="9" id="KW-0378">Hydrolase</keyword>
<dbReference type="PRINTS" id="PR00237">
    <property type="entry name" value="GPCRRHODOPSN"/>
</dbReference>
<proteinExistence type="inferred from homology"/>
<feature type="transmembrane region" description="Helical" evidence="18">
    <location>
        <begin position="58"/>
        <end position="78"/>
    </location>
</feature>
<keyword evidence="13 18" id="KW-0472">Membrane</keyword>
<evidence type="ECO:0000256" key="18">
    <source>
        <dbReference type="SAM" id="Phobius"/>
    </source>
</evidence>
<evidence type="ECO:0000256" key="8">
    <source>
        <dbReference type="ARBA" id="ARBA00022759"/>
    </source>
</evidence>
<evidence type="ECO:0000256" key="9">
    <source>
        <dbReference type="ARBA" id="ARBA00022801"/>
    </source>
</evidence>
<accession>A0A3B3TJ27</accession>
<feature type="domain" description="G-protein coupled receptors family 1 profile" evidence="19">
    <location>
        <begin position="38"/>
        <end position="284"/>
    </location>
</feature>
<evidence type="ECO:0000256" key="15">
    <source>
        <dbReference type="ARBA" id="ARBA00023170"/>
    </source>
</evidence>
<reference evidence="20" key="2">
    <citation type="submission" date="2025-09" db="UniProtKB">
        <authorList>
            <consortium name="Ensembl"/>
        </authorList>
    </citation>
    <scope>IDENTIFICATION</scope>
</reference>
<evidence type="ECO:0000256" key="7">
    <source>
        <dbReference type="ARBA" id="ARBA00022722"/>
    </source>
</evidence>
<dbReference type="PROSITE" id="PS00237">
    <property type="entry name" value="G_PROTEIN_RECEP_F1_1"/>
    <property type="match status" value="1"/>
</dbReference>
<dbReference type="PANTHER" id="PTHR24249">
    <property type="entry name" value="HISTAMINE RECEPTOR-RELATED G-PROTEIN COUPLED RECEPTOR"/>
    <property type="match status" value="1"/>
</dbReference>
<feature type="transmembrane region" description="Helical" evidence="18">
    <location>
        <begin position="98"/>
        <end position="117"/>
    </location>
</feature>
<dbReference type="CDD" id="cd09274">
    <property type="entry name" value="RNase_HI_RT_Ty3"/>
    <property type="match status" value="1"/>
</dbReference>
<dbReference type="GO" id="GO:0004519">
    <property type="term" value="F:endonuclease activity"/>
    <property type="evidence" value="ECO:0007669"/>
    <property type="project" value="UniProtKB-KW"/>
</dbReference>
<evidence type="ECO:0000313" key="20">
    <source>
        <dbReference type="Ensembl" id="ENSPLAP00000001235.1"/>
    </source>
</evidence>
<dbReference type="GO" id="GO:0005886">
    <property type="term" value="C:plasma membrane"/>
    <property type="evidence" value="ECO:0007669"/>
    <property type="project" value="UniProtKB-SubCell"/>
</dbReference>
<evidence type="ECO:0000256" key="17">
    <source>
        <dbReference type="RuleBase" id="RU000688"/>
    </source>
</evidence>
<dbReference type="STRING" id="48699.ENSPLAP00000001235"/>
<keyword evidence="21" id="KW-1185">Reference proteome</keyword>
<dbReference type="InterPro" id="IPR043502">
    <property type="entry name" value="DNA/RNA_pol_sf"/>
</dbReference>
<evidence type="ECO:0000256" key="6">
    <source>
        <dbReference type="ARBA" id="ARBA00022695"/>
    </source>
</evidence>
<dbReference type="GO" id="GO:0001594">
    <property type="term" value="F:trace-amine receptor activity"/>
    <property type="evidence" value="ECO:0007669"/>
    <property type="project" value="TreeGrafter"/>
</dbReference>
<reference evidence="20" key="1">
    <citation type="submission" date="2025-08" db="UniProtKB">
        <authorList>
            <consortium name="Ensembl"/>
        </authorList>
    </citation>
    <scope>IDENTIFICATION</scope>
</reference>
<evidence type="ECO:0000256" key="11">
    <source>
        <dbReference type="ARBA" id="ARBA00022989"/>
    </source>
</evidence>
<keyword evidence="15 17" id="KW-0675">Receptor</keyword>
<feature type="transmembrane region" description="Helical" evidence="18">
    <location>
        <begin position="137"/>
        <end position="162"/>
    </location>
</feature>
<dbReference type="InterPro" id="IPR017452">
    <property type="entry name" value="GPCR_Rhodpsn_7TM"/>
</dbReference>
<evidence type="ECO:0000256" key="13">
    <source>
        <dbReference type="ARBA" id="ARBA00023136"/>
    </source>
</evidence>
<keyword evidence="11 18" id="KW-1133">Transmembrane helix</keyword>
<dbReference type="InterPro" id="IPR050569">
    <property type="entry name" value="TAAR"/>
</dbReference>
<feature type="transmembrane region" description="Helical" evidence="18">
    <location>
        <begin position="182"/>
        <end position="203"/>
    </location>
</feature>
<evidence type="ECO:0000256" key="4">
    <source>
        <dbReference type="ARBA" id="ARBA00022679"/>
    </source>
</evidence>
<sequence length="441" mass="50646">MVEDQHFCNESAEPHRQTVTSYALNVVAVSLSLLITCGNLLVIISVIYFKQLHTPTNYLILSLAVTDLLVGALVLPFSTILSLSSCYYSSDFLCKVRGLFDLLLCASSILNLCFISVDRYYAVRHPLMYRNKMNVRVSVTMILVSWVLPILLLIAVIVRGIGKESPRSKCKIFLATEESTTGSVFAFYIPAVIILTIYLKILVVAKKQARRIQNIMKSEAALSKMENKANITLAIVMGVFHMCWTPFFLSISLYRIRKFTIPVVVIEAFKWLGWSNSMLNPLVYAFFYRWFRRAFKMIIHGKKSKSGNRFMLDLGAVLLQGPPEDQHPVAYISRKLLPRERRYATVEKEALAIKWALDSFKYYLLGREFTLQTDHRALQWLEKMKDTNGRITRWYLAMQPFRFKVHYIPGKDNTTADYLSRCQREDQEVGECVMAKSMATL</sequence>
<organism evidence="20 21">
    <name type="scientific">Poecilia latipinna</name>
    <name type="common">sailfin molly</name>
    <dbReference type="NCBI Taxonomy" id="48699"/>
    <lineage>
        <taxon>Eukaryota</taxon>
        <taxon>Metazoa</taxon>
        <taxon>Chordata</taxon>
        <taxon>Craniata</taxon>
        <taxon>Vertebrata</taxon>
        <taxon>Euteleostomi</taxon>
        <taxon>Actinopterygii</taxon>
        <taxon>Neopterygii</taxon>
        <taxon>Teleostei</taxon>
        <taxon>Neoteleostei</taxon>
        <taxon>Acanthomorphata</taxon>
        <taxon>Ovalentaria</taxon>
        <taxon>Atherinomorphae</taxon>
        <taxon>Cyprinodontiformes</taxon>
        <taxon>Poeciliidae</taxon>
        <taxon>Poeciliinae</taxon>
        <taxon>Poecilia</taxon>
    </lineage>
</organism>
<dbReference type="Gene3D" id="1.20.1070.10">
    <property type="entry name" value="Rhodopsin 7-helix transmembrane proteins"/>
    <property type="match status" value="1"/>
</dbReference>
<dbReference type="Proteomes" id="UP000261500">
    <property type="component" value="Unplaced"/>
</dbReference>
<keyword evidence="12 17" id="KW-0297">G-protein coupled receptor</keyword>
<dbReference type="SMART" id="SM01381">
    <property type="entry name" value="7TM_GPCR_Srsx"/>
    <property type="match status" value="1"/>
</dbReference>
<keyword evidence="5 17" id="KW-0812">Transmembrane</keyword>
<evidence type="ECO:0000256" key="2">
    <source>
        <dbReference type="ARBA" id="ARBA00022475"/>
    </source>
</evidence>
<dbReference type="FunFam" id="1.20.1070.10:FF:000523">
    <property type="entry name" value="5-hydroxytryptamine receptor 2B"/>
    <property type="match status" value="1"/>
</dbReference>
<evidence type="ECO:0000256" key="16">
    <source>
        <dbReference type="ARBA" id="ARBA00023224"/>
    </source>
</evidence>
<evidence type="ECO:0000256" key="5">
    <source>
        <dbReference type="ARBA" id="ARBA00022692"/>
    </source>
</evidence>
<dbReference type="PROSITE" id="PS50262">
    <property type="entry name" value="G_PROTEIN_RECEP_F1_2"/>
    <property type="match status" value="1"/>
</dbReference>
<dbReference type="GO" id="GO:0016787">
    <property type="term" value="F:hydrolase activity"/>
    <property type="evidence" value="ECO:0007669"/>
    <property type="project" value="UniProtKB-KW"/>
</dbReference>
<dbReference type="PANTHER" id="PTHR24249:SF415">
    <property type="entry name" value="TRACE AMINE-ASSOCIATED RECEPTOR 1"/>
    <property type="match status" value="1"/>
</dbReference>
<keyword evidence="3" id="KW-0085">Behavior</keyword>
<dbReference type="Pfam" id="PF00001">
    <property type="entry name" value="7tm_1"/>
    <property type="match status" value="1"/>
</dbReference>
<dbReference type="GO" id="GO:0003964">
    <property type="term" value="F:RNA-directed DNA polymerase activity"/>
    <property type="evidence" value="ECO:0007669"/>
    <property type="project" value="UniProtKB-KW"/>
</dbReference>
<protein>
    <submittedName>
        <fullName evidence="20">Trace amine associated receptor 1</fullName>
    </submittedName>
</protein>
<keyword evidence="4" id="KW-0808">Transferase</keyword>
<evidence type="ECO:0000256" key="1">
    <source>
        <dbReference type="ARBA" id="ARBA00004651"/>
    </source>
</evidence>
<keyword evidence="2" id="KW-1003">Cell membrane</keyword>
<comment type="similarity">
    <text evidence="17">Belongs to the G-protein coupled receptor 1 family.</text>
</comment>
<dbReference type="FunFam" id="3.10.20.370:FF:000001">
    <property type="entry name" value="Retrovirus-related Pol polyprotein from transposon 17.6-like protein"/>
    <property type="match status" value="1"/>
</dbReference>
<keyword evidence="6" id="KW-0548">Nucleotidyltransferase</keyword>
<keyword evidence="7" id="KW-0540">Nuclease</keyword>
<name>A0A3B3TJ27_9TELE</name>
<dbReference type="Pfam" id="PF17917">
    <property type="entry name" value="RT_RNaseH"/>
    <property type="match status" value="1"/>
</dbReference>
<dbReference type="GO" id="GO:0051378">
    <property type="term" value="F:serotonin binding"/>
    <property type="evidence" value="ECO:0007669"/>
    <property type="project" value="UniProtKB-ARBA"/>
</dbReference>